<evidence type="ECO:0000313" key="2">
    <source>
        <dbReference type="EMBL" id="MFD1516665.1"/>
    </source>
</evidence>
<comment type="caution">
    <text evidence="2">The sequence shown here is derived from an EMBL/GenBank/DDBJ whole genome shotgun (WGS) entry which is preliminary data.</text>
</comment>
<evidence type="ECO:0000259" key="1">
    <source>
        <dbReference type="SMART" id="SM01008"/>
    </source>
</evidence>
<dbReference type="SUPFAM" id="SSF56003">
    <property type="entry name" value="Molybdenum cofactor-binding domain"/>
    <property type="match status" value="2"/>
</dbReference>
<dbReference type="InterPro" id="IPR000674">
    <property type="entry name" value="Ald_Oxase/Xan_DH_a/b"/>
</dbReference>
<dbReference type="InterPro" id="IPR008274">
    <property type="entry name" value="AldOxase/xan_DH_MoCoBD1"/>
</dbReference>
<dbReference type="InterPro" id="IPR046867">
    <property type="entry name" value="AldOxase/xan_DH_MoCoBD2"/>
</dbReference>
<dbReference type="PIRSF" id="PIRSF036389">
    <property type="entry name" value="IOR_B"/>
    <property type="match status" value="1"/>
</dbReference>
<dbReference type="InterPro" id="IPR012368">
    <property type="entry name" value="OxRdtase_Mopterin-bd_su_IorB"/>
</dbReference>
<feature type="domain" description="Aldehyde oxidase/xanthine dehydrogenase a/b hammerhead" evidence="1">
    <location>
        <begin position="179"/>
        <end position="259"/>
    </location>
</feature>
<sequence>MTTAPETTPVLSPSLTANPLLLDWLRVLPAGVVEVRSGKVELGQGVLTALAQVAAEELDVDVARVRMTAAATDTSPDEGYTAGSLSVQTSGAAIRTVCAEARAVYLAAAADKLAVPEEALTVRDGDFVAPDGRYTSYWELADDTLLDRAATGRVAVKPSSSYRVVGTDLPRTDLRDKLTGRPRFVHDLAPEGLRYGRIVRPPSRGARLAALDTAPTLAMPGVVTVVRDGDFLGVVAEREEVALRAADRLRADATWQERPTLPDEDDLPAFLTSAPAETAVLAEKDERLPAAAVASSMEASYHRPYISHGSIGPSSATALVTDRDGVRLEVWTHSQGIFVLRRVLARALDLGEDQVTVRHTEGAGCYGHNGADDAAMDAALLALAVPNSPVQVVWSRQDELTWAPFGPGAVVRMAADVDTDGGVLSWRHEIWGNGHISRPGFTEAVALLAASHRSGGSEIRTAPEPPWQRGGAAGRNAVPGYDFPAYQVVNHHLTTMPLRTSSLRSLGAFLNVFAAESFMDELAEAAGRDPVEYRLAHLSDPRARAVVEAAARRAGWGQWAPSETIGHGIGYARYKGTSAYCAVVAEVEAISDVRVRRLTLAVDGGLIINPDGAANQIEGGAIQATSWTLKERVRFDRMTVTSEDWESYPILRFSEVPAVDVELLPGDGNPALGVGETAQGPTAAAIANAVTDVLGVRVRSLPLTQEQIVAAMPD</sequence>
<dbReference type="EMBL" id="JBHUCO010000005">
    <property type="protein sequence ID" value="MFD1516665.1"/>
    <property type="molecule type" value="Genomic_DNA"/>
</dbReference>
<evidence type="ECO:0000313" key="3">
    <source>
        <dbReference type="Proteomes" id="UP001597114"/>
    </source>
</evidence>
<dbReference type="Pfam" id="PF02738">
    <property type="entry name" value="MoCoBD_1"/>
    <property type="match status" value="1"/>
</dbReference>
<dbReference type="InterPro" id="IPR052516">
    <property type="entry name" value="N-heterocyclic_Hydroxylase"/>
</dbReference>
<name>A0ABW4ERQ1_9PSEU</name>
<dbReference type="SMART" id="SM01008">
    <property type="entry name" value="Ald_Xan_dh_C"/>
    <property type="match status" value="1"/>
</dbReference>
<keyword evidence="3" id="KW-1185">Reference proteome</keyword>
<dbReference type="Gene3D" id="3.30.365.10">
    <property type="entry name" value="Aldehyde oxidase/xanthine dehydrogenase, molybdopterin binding domain"/>
    <property type="match status" value="4"/>
</dbReference>
<dbReference type="Pfam" id="PF20256">
    <property type="entry name" value="MoCoBD_2"/>
    <property type="match status" value="2"/>
</dbReference>
<dbReference type="Proteomes" id="UP001597114">
    <property type="component" value="Unassembled WGS sequence"/>
</dbReference>
<dbReference type="RefSeq" id="WP_344725550.1">
    <property type="nucleotide sequence ID" value="NZ_BAAAUS010000034.1"/>
</dbReference>
<proteinExistence type="predicted"/>
<accession>A0ABW4ERQ1</accession>
<reference evidence="3" key="1">
    <citation type="journal article" date="2019" name="Int. J. Syst. Evol. Microbiol.">
        <title>The Global Catalogue of Microorganisms (GCM) 10K type strain sequencing project: providing services to taxonomists for standard genome sequencing and annotation.</title>
        <authorList>
            <consortium name="The Broad Institute Genomics Platform"/>
            <consortium name="The Broad Institute Genome Sequencing Center for Infectious Disease"/>
            <person name="Wu L."/>
            <person name="Ma J."/>
        </authorList>
    </citation>
    <scope>NUCLEOTIDE SEQUENCE [LARGE SCALE GENOMIC DNA]</scope>
    <source>
        <strain evidence="3">CCM 7043</strain>
    </source>
</reference>
<gene>
    <name evidence="2" type="ORF">ACFSJD_04150</name>
</gene>
<dbReference type="InterPro" id="IPR037165">
    <property type="entry name" value="AldOxase/xan_DH_Mopterin-bd_sf"/>
</dbReference>
<protein>
    <submittedName>
        <fullName evidence="2">Molybdopterin cofactor-binding domain-containing protein</fullName>
    </submittedName>
</protein>
<dbReference type="PANTHER" id="PTHR47495">
    <property type="entry name" value="ALDEHYDE DEHYDROGENASE"/>
    <property type="match status" value="1"/>
</dbReference>
<organism evidence="2 3">
    <name type="scientific">Pseudonocardia yunnanensis</name>
    <dbReference type="NCBI Taxonomy" id="58107"/>
    <lineage>
        <taxon>Bacteria</taxon>
        <taxon>Bacillati</taxon>
        <taxon>Actinomycetota</taxon>
        <taxon>Actinomycetes</taxon>
        <taxon>Pseudonocardiales</taxon>
        <taxon>Pseudonocardiaceae</taxon>
        <taxon>Pseudonocardia</taxon>
    </lineage>
</organism>
<dbReference type="PANTHER" id="PTHR47495:SF1">
    <property type="entry name" value="BLL3820 PROTEIN"/>
    <property type="match status" value="1"/>
</dbReference>
<dbReference type="Gene3D" id="3.90.1170.50">
    <property type="entry name" value="Aldehyde oxidase/xanthine dehydrogenase, a/b hammerhead"/>
    <property type="match status" value="1"/>
</dbReference>